<dbReference type="GO" id="GO:0005576">
    <property type="term" value="C:extracellular region"/>
    <property type="evidence" value="ECO:0007669"/>
    <property type="project" value="TreeGrafter"/>
</dbReference>
<dbReference type="InterPro" id="IPR031329">
    <property type="entry name" value="NEUT/ALK_ceramidase_N"/>
</dbReference>
<comment type="similarity">
    <text evidence="3">Belongs to the neutral ceramidase family.</text>
</comment>
<keyword evidence="3 6" id="KW-0378">Hydrolase</keyword>
<dbReference type="Proteomes" id="UP000238296">
    <property type="component" value="Unassembled WGS sequence"/>
</dbReference>
<dbReference type="InterPro" id="IPR006823">
    <property type="entry name" value="Ceramidase_alk"/>
</dbReference>
<dbReference type="GO" id="GO:0017040">
    <property type="term" value="F:N-acylsphingosine amidohydrolase activity"/>
    <property type="evidence" value="ECO:0007669"/>
    <property type="project" value="UniProtKB-UniRule"/>
</dbReference>
<dbReference type="EMBL" id="PPEA01000754">
    <property type="protein sequence ID" value="PQM44609.1"/>
    <property type="molecule type" value="Genomic_DNA"/>
</dbReference>
<dbReference type="PANTHER" id="PTHR12670">
    <property type="entry name" value="CERAMIDASE"/>
    <property type="match status" value="1"/>
</dbReference>
<dbReference type="AlphaFoldDB" id="A0A2S8BD93"/>
<keyword evidence="2" id="KW-0862">Zinc</keyword>
<feature type="region of interest" description="Disordered" evidence="4">
    <location>
        <begin position="303"/>
        <end position="330"/>
    </location>
</feature>
<feature type="active site" description="Nucleophile" evidence="1">
    <location>
        <position position="256"/>
    </location>
</feature>
<evidence type="ECO:0000259" key="5">
    <source>
        <dbReference type="Pfam" id="PF04734"/>
    </source>
</evidence>
<comment type="cofactor">
    <cofactor evidence="2">
        <name>Zn(2+)</name>
        <dbReference type="ChEBI" id="CHEBI:29105"/>
    </cofactor>
    <text evidence="2">Binds 1 zinc ion per subunit.</text>
</comment>
<name>A0A2S8BD93_9MYCO</name>
<comment type="catalytic activity">
    <reaction evidence="3">
        <text>an N-acylsphing-4-enine + H2O = sphing-4-enine + a fatty acid</text>
        <dbReference type="Rhea" id="RHEA:20856"/>
        <dbReference type="ChEBI" id="CHEBI:15377"/>
        <dbReference type="ChEBI" id="CHEBI:28868"/>
        <dbReference type="ChEBI" id="CHEBI:52639"/>
        <dbReference type="ChEBI" id="CHEBI:57756"/>
        <dbReference type="EC" id="3.5.1.23"/>
    </reaction>
</comment>
<accession>A0A2S8BD93</accession>
<evidence type="ECO:0000313" key="7">
    <source>
        <dbReference type="Proteomes" id="UP000238296"/>
    </source>
</evidence>
<dbReference type="PANTHER" id="PTHR12670:SF1">
    <property type="entry name" value="NEUTRAL CERAMIDASE"/>
    <property type="match status" value="1"/>
</dbReference>
<evidence type="ECO:0000256" key="2">
    <source>
        <dbReference type="PIRSR" id="PIRSR606823-2"/>
    </source>
</evidence>
<dbReference type="Pfam" id="PF04734">
    <property type="entry name" value="Ceramidase_alk"/>
    <property type="match status" value="1"/>
</dbReference>
<keyword evidence="3" id="KW-0746">Sphingolipid metabolism</keyword>
<dbReference type="GO" id="GO:0042759">
    <property type="term" value="P:long-chain fatty acid biosynthetic process"/>
    <property type="evidence" value="ECO:0007669"/>
    <property type="project" value="TreeGrafter"/>
</dbReference>
<keyword evidence="2" id="KW-0479">Metal-binding</keyword>
<feature type="domain" description="Neutral/alkaline non-lysosomal ceramidase N-terminal" evidence="5">
    <location>
        <begin position="5"/>
        <end position="295"/>
    </location>
</feature>
<dbReference type="GO" id="GO:0046514">
    <property type="term" value="P:ceramide catabolic process"/>
    <property type="evidence" value="ECO:0007669"/>
    <property type="project" value="InterPro"/>
</dbReference>
<dbReference type="GO" id="GO:0046872">
    <property type="term" value="F:metal ion binding"/>
    <property type="evidence" value="ECO:0007669"/>
    <property type="project" value="UniProtKB-KW"/>
</dbReference>
<evidence type="ECO:0000256" key="4">
    <source>
        <dbReference type="SAM" id="MobiDB-lite"/>
    </source>
</evidence>
<dbReference type="GO" id="GO:0016020">
    <property type="term" value="C:membrane"/>
    <property type="evidence" value="ECO:0007669"/>
    <property type="project" value="GOC"/>
</dbReference>
<evidence type="ECO:0000256" key="3">
    <source>
        <dbReference type="RuleBase" id="RU366019"/>
    </source>
</evidence>
<dbReference type="GO" id="GO:0046512">
    <property type="term" value="P:sphingosine biosynthetic process"/>
    <property type="evidence" value="ECO:0007669"/>
    <property type="project" value="TreeGrafter"/>
</dbReference>
<organism evidence="6 7">
    <name type="scientific">Mycobacterium talmoniae</name>
    <dbReference type="NCBI Taxonomy" id="1858794"/>
    <lineage>
        <taxon>Bacteria</taxon>
        <taxon>Bacillati</taxon>
        <taxon>Actinomycetota</taxon>
        <taxon>Actinomycetes</taxon>
        <taxon>Mycobacteriales</taxon>
        <taxon>Mycobacteriaceae</taxon>
        <taxon>Mycobacterium</taxon>
    </lineage>
</organism>
<feature type="binding site" evidence="2">
    <location>
        <position position="95"/>
    </location>
    <ligand>
        <name>Zn(2+)</name>
        <dbReference type="ChEBI" id="CHEBI:29105"/>
    </ligand>
</feature>
<evidence type="ECO:0000256" key="1">
    <source>
        <dbReference type="PIRSR" id="PIRSR606823-1"/>
    </source>
</evidence>
<dbReference type="EC" id="3.5.1.23" evidence="3"/>
<feature type="binding site" evidence="2">
    <location>
        <position position="203"/>
    </location>
    <ligand>
        <name>Zn(2+)</name>
        <dbReference type="ChEBI" id="CHEBI:29105"/>
    </ligand>
</feature>
<protein>
    <recommendedName>
        <fullName evidence="3">Neutral ceramidase</fullName>
        <ecNumber evidence="3">3.5.1.23</ecNumber>
    </recommendedName>
</protein>
<comment type="caution">
    <text evidence="6">The sequence shown here is derived from an EMBL/GenBank/DDBJ whole genome shotgun (WGS) entry which is preliminary data.</text>
</comment>
<gene>
    <name evidence="6" type="ORF">C1Y40_05233</name>
</gene>
<keyword evidence="3" id="KW-0443">Lipid metabolism</keyword>
<feature type="compositionally biased region" description="Polar residues" evidence="4">
    <location>
        <begin position="309"/>
        <end position="319"/>
    </location>
</feature>
<proteinExistence type="inferred from homology"/>
<reference evidence="6 7" key="1">
    <citation type="journal article" date="2017" name="Int. J. Syst. Evol. Microbiol.">
        <title>Mycobacterium talmoniae sp. nov., a slowly growing mycobacterium isolated from human respiratory samples.</title>
        <authorList>
            <person name="Davidson R.M."/>
            <person name="DeGroote M.A."/>
            <person name="Marola J.L."/>
            <person name="Buss S."/>
            <person name="Jones V."/>
            <person name="McNeil M.R."/>
            <person name="Freifeld A.G."/>
            <person name="Elaine Epperson L."/>
            <person name="Hasan N.A."/>
            <person name="Jackson M."/>
            <person name="Iwen P.C."/>
            <person name="Salfinger M."/>
            <person name="Strong M."/>
        </authorList>
    </citation>
    <scope>NUCLEOTIDE SEQUENCE [LARGE SCALE GENOMIC DNA]</scope>
    <source>
        <strain evidence="6 7">ATCC BAA-2683</strain>
    </source>
</reference>
<evidence type="ECO:0000313" key="6">
    <source>
        <dbReference type="EMBL" id="PQM44609.1"/>
    </source>
</evidence>
<sequence length="330" mass="35386">MTTEYRVGRGIADITGEPAECGMLGYGVRTQQTTGLHTRLRARAFVIAATEMRVLLVVCELPLMLDSVHREVLRRLATTYGELYTLDNVMLTATHTHCGPGGYADHWLYNSNTGGFRPQTFGAIVDGILEAVTRAHADLAPATLSVAIGELHDASINRSPSAFARNPAAERAQFPDAIDPQTTLLRIERGGRLAGVINWFATHGTSMTNRNTLISSDNKGYAAYRWERLDRGVDYLADDPPDFVAAFAQTNTGDMSPNLNRRPGSGPTEDEFENTRIIGTRQTVAAAKLAVDVGVDVVGGLTPAPPTSICPTSRCSPSSAAMGANTAPGR</sequence>
<feature type="region of interest" description="Disordered" evidence="4">
    <location>
        <begin position="251"/>
        <end position="271"/>
    </location>
</feature>